<sequence>MKYYVFFIGTLSILFLGCKKESLMSFTQSAGVYIYKYYNNTDKDSLTYSFAIQDAAKTVDTVFIPVRILGDAVSSDRTVSYSIQEDRSVNIEPNSFELLPAIIAADSFTGNIPIKVKRSEAIKTTEMRMWVKLDPSDDFELGPKDQLSYLVKLNDFLSKPNSWKDSSFGSYSRVKYETIINQTGFSAFGSLTSFELNFIVQTCKGYLFNYEQVNKEPLLDEDGVAVKFP</sequence>
<name>A0ABS1R6X6_9SPHI</name>
<organism evidence="1 2">
    <name type="scientific">Sphingobacterium faecale</name>
    <dbReference type="NCBI Taxonomy" id="2803775"/>
    <lineage>
        <taxon>Bacteria</taxon>
        <taxon>Pseudomonadati</taxon>
        <taxon>Bacteroidota</taxon>
        <taxon>Sphingobacteriia</taxon>
        <taxon>Sphingobacteriales</taxon>
        <taxon>Sphingobacteriaceae</taxon>
        <taxon>Sphingobacterium</taxon>
    </lineage>
</organism>
<keyword evidence="2" id="KW-1185">Reference proteome</keyword>
<proteinExistence type="predicted"/>
<protein>
    <submittedName>
        <fullName evidence="1">DUF4843 domain-containing protein</fullName>
    </submittedName>
</protein>
<accession>A0ABS1R6X6</accession>
<dbReference type="InterPro" id="IPR032299">
    <property type="entry name" value="DUF4843"/>
</dbReference>
<gene>
    <name evidence="1" type="ORF">JKG61_16850</name>
</gene>
<dbReference type="RefSeq" id="WP_202104120.1">
    <property type="nucleotide sequence ID" value="NZ_JAERTY010000009.1"/>
</dbReference>
<dbReference type="Proteomes" id="UP000625283">
    <property type="component" value="Unassembled WGS sequence"/>
</dbReference>
<dbReference type="PROSITE" id="PS51257">
    <property type="entry name" value="PROKAR_LIPOPROTEIN"/>
    <property type="match status" value="1"/>
</dbReference>
<evidence type="ECO:0000313" key="2">
    <source>
        <dbReference type="Proteomes" id="UP000625283"/>
    </source>
</evidence>
<comment type="caution">
    <text evidence="1">The sequence shown here is derived from an EMBL/GenBank/DDBJ whole genome shotgun (WGS) entry which is preliminary data.</text>
</comment>
<dbReference type="Pfam" id="PF16132">
    <property type="entry name" value="DUF4843"/>
    <property type="match status" value="1"/>
</dbReference>
<dbReference type="EMBL" id="JAERTY010000009">
    <property type="protein sequence ID" value="MBL1410428.1"/>
    <property type="molecule type" value="Genomic_DNA"/>
</dbReference>
<reference evidence="1 2" key="1">
    <citation type="submission" date="2021-01" db="EMBL/GenBank/DDBJ databases">
        <title>C459-1 draft genome sequence.</title>
        <authorList>
            <person name="Zhang X.-F."/>
        </authorList>
    </citation>
    <scope>NUCLEOTIDE SEQUENCE [LARGE SCALE GENOMIC DNA]</scope>
    <source>
        <strain evidence="2">C459-1</strain>
    </source>
</reference>
<evidence type="ECO:0000313" key="1">
    <source>
        <dbReference type="EMBL" id="MBL1410428.1"/>
    </source>
</evidence>